<protein>
    <recommendedName>
        <fullName evidence="3">RNA polymerase sigma-70 region 4 domain-containing protein</fullName>
    </recommendedName>
</protein>
<dbReference type="RefSeq" id="WP_058381484.1">
    <property type="nucleotide sequence ID" value="NZ_CP013659.2"/>
</dbReference>
<dbReference type="AlphaFoldDB" id="A0A0U2N4C6"/>
<keyword evidence="2" id="KW-1185">Reference proteome</keyword>
<evidence type="ECO:0008006" key="3">
    <source>
        <dbReference type="Google" id="ProtNLM"/>
    </source>
</evidence>
<accession>A0A0U2N4C6</accession>
<dbReference type="KEGG" id="prt:AUC31_05865"/>
<organism evidence="1 2">
    <name type="scientific">Planococcus rifietoensis</name>
    <dbReference type="NCBI Taxonomy" id="200991"/>
    <lineage>
        <taxon>Bacteria</taxon>
        <taxon>Bacillati</taxon>
        <taxon>Bacillota</taxon>
        <taxon>Bacilli</taxon>
        <taxon>Bacillales</taxon>
        <taxon>Caryophanaceae</taxon>
        <taxon>Planococcus</taxon>
    </lineage>
</organism>
<reference evidence="1" key="1">
    <citation type="submission" date="2016-01" db="EMBL/GenBank/DDBJ databases">
        <title>Complete genome of Planococcus rifietoensis type strain M8.</title>
        <authorList>
            <person name="See-Too W.S."/>
        </authorList>
    </citation>
    <scope>NUCLEOTIDE SEQUENCE [LARGE SCALE GENOMIC DNA]</scope>
    <source>
        <strain evidence="1">M8</strain>
    </source>
</reference>
<evidence type="ECO:0000313" key="1">
    <source>
        <dbReference type="EMBL" id="ALS74777.1"/>
    </source>
</evidence>
<dbReference type="EMBL" id="CP013659">
    <property type="protein sequence ID" value="ALS74777.1"/>
    <property type="molecule type" value="Genomic_DNA"/>
</dbReference>
<sequence length="70" mass="8404">MDSRSDLIKLGDEDIYLILYLWKVKGYETKELAQRFHISAESLEDLLSGHVRRDCYRGFNRIEKYLVETY</sequence>
<proteinExistence type="predicted"/>
<evidence type="ECO:0000313" key="2">
    <source>
        <dbReference type="Proteomes" id="UP000067683"/>
    </source>
</evidence>
<dbReference type="OrthoDB" id="2973839at2"/>
<dbReference type="STRING" id="200991.AUC31_05865"/>
<dbReference type="Proteomes" id="UP000067683">
    <property type="component" value="Chromosome"/>
</dbReference>
<name>A0A0U2N4C6_9BACL</name>
<gene>
    <name evidence="1" type="ORF">AUC31_05865</name>
</gene>